<dbReference type="SUPFAM" id="SSF50249">
    <property type="entry name" value="Nucleic acid-binding proteins"/>
    <property type="match status" value="1"/>
</dbReference>
<evidence type="ECO:0000313" key="3">
    <source>
        <dbReference type="EMBL" id="MDV6279313.1"/>
    </source>
</evidence>
<evidence type="ECO:0000259" key="2">
    <source>
        <dbReference type="Pfam" id="PF04679"/>
    </source>
</evidence>
<name>A0ABU4C6Z2_RHOJO</name>
<evidence type="ECO:0000256" key="1">
    <source>
        <dbReference type="ARBA" id="ARBA00012727"/>
    </source>
</evidence>
<proteinExistence type="predicted"/>
<dbReference type="EMBL" id="JAWLKA010000001">
    <property type="protein sequence ID" value="MDV6279313.1"/>
    <property type="molecule type" value="Genomic_DNA"/>
</dbReference>
<evidence type="ECO:0000313" key="4">
    <source>
        <dbReference type="Proteomes" id="UP001185737"/>
    </source>
</evidence>
<accession>A0ABU4C6Z2</accession>
<dbReference type="RefSeq" id="WP_283354489.1">
    <property type="nucleotide sequence ID" value="NZ_JAWLKA010000001.1"/>
</dbReference>
<dbReference type="Pfam" id="PF04679">
    <property type="entry name" value="DNA_ligase_A_C"/>
    <property type="match status" value="1"/>
</dbReference>
<dbReference type="EC" id="6.5.1.1" evidence="1"/>
<gene>
    <name evidence="3" type="ORF">R3Q59_02180</name>
</gene>
<comment type="caution">
    <text evidence="3">The sequence shown here is derived from an EMBL/GenBank/DDBJ whole genome shotgun (WGS) entry which is preliminary data.</text>
</comment>
<sequence>MNTDSRIGIPDTDGLRYVGRVGTGFTEPMLESLTRKLERLSRKTSPFTDTLTTAQRKDAHWVTPRLVGEVGFTEWTTANLLRHPTWRGLRTDKNPEDVRRE</sequence>
<dbReference type="InterPro" id="IPR012340">
    <property type="entry name" value="NA-bd_OB-fold"/>
</dbReference>
<keyword evidence="4" id="KW-1185">Reference proteome</keyword>
<dbReference type="InterPro" id="IPR012309">
    <property type="entry name" value="DNA_ligase_ATP-dep_C"/>
</dbReference>
<protein>
    <recommendedName>
        <fullName evidence="1">DNA ligase (ATP)</fullName>
        <ecNumber evidence="1">6.5.1.1</ecNumber>
    </recommendedName>
</protein>
<feature type="domain" description="DNA ligase ATP-dependent C-terminal" evidence="2">
    <location>
        <begin position="7"/>
        <end position="93"/>
    </location>
</feature>
<reference evidence="3 4" key="1">
    <citation type="submission" date="2023-10" db="EMBL/GenBank/DDBJ databases">
        <title>Development of a sustainable strategy for remediation of hydrocarbon-contaminated territories based on the waste exchange concept.</title>
        <authorList>
            <person name="Krivoruchko A."/>
        </authorList>
    </citation>
    <scope>NUCLEOTIDE SEQUENCE [LARGE SCALE GENOMIC DNA]</scope>
    <source>
        <strain evidence="3 4">IEGM 60</strain>
    </source>
</reference>
<dbReference type="Gene3D" id="2.40.50.140">
    <property type="entry name" value="Nucleic acid-binding proteins"/>
    <property type="match status" value="1"/>
</dbReference>
<dbReference type="Proteomes" id="UP001185737">
    <property type="component" value="Unassembled WGS sequence"/>
</dbReference>
<organism evidence="3 4">
    <name type="scientific">Rhodococcus jostii</name>
    <dbReference type="NCBI Taxonomy" id="132919"/>
    <lineage>
        <taxon>Bacteria</taxon>
        <taxon>Bacillati</taxon>
        <taxon>Actinomycetota</taxon>
        <taxon>Actinomycetes</taxon>
        <taxon>Mycobacteriales</taxon>
        <taxon>Nocardiaceae</taxon>
        <taxon>Rhodococcus</taxon>
    </lineage>
</organism>
<dbReference type="CDD" id="cd07971">
    <property type="entry name" value="OBF_DNA_ligase_LigD"/>
    <property type="match status" value="1"/>
</dbReference>